<dbReference type="InterPro" id="IPR039425">
    <property type="entry name" value="RNA_pol_sigma-70-like"/>
</dbReference>
<proteinExistence type="inferred from homology"/>
<keyword evidence="3" id="KW-0731">Sigma factor</keyword>
<dbReference type="InterPro" id="IPR013249">
    <property type="entry name" value="RNA_pol_sigma70_r4_t2"/>
</dbReference>
<gene>
    <name evidence="8" type="ORF">C1I98_12950</name>
</gene>
<evidence type="ECO:0000313" key="9">
    <source>
        <dbReference type="Proteomes" id="UP000248544"/>
    </source>
</evidence>
<organism evidence="8 9">
    <name type="scientific">Spongiactinospora gelatinilytica</name>
    <dbReference type="NCBI Taxonomy" id="2666298"/>
    <lineage>
        <taxon>Bacteria</taxon>
        <taxon>Bacillati</taxon>
        <taxon>Actinomycetota</taxon>
        <taxon>Actinomycetes</taxon>
        <taxon>Streptosporangiales</taxon>
        <taxon>Streptosporangiaceae</taxon>
        <taxon>Spongiactinospora</taxon>
    </lineage>
</organism>
<evidence type="ECO:0000313" key="8">
    <source>
        <dbReference type="EMBL" id="PZG48103.1"/>
    </source>
</evidence>
<dbReference type="InterPro" id="IPR013324">
    <property type="entry name" value="RNA_pol_sigma_r3/r4-like"/>
</dbReference>
<name>A0A2W2GJP0_9ACTN</name>
<comment type="caution">
    <text evidence="8">The sequence shown here is derived from an EMBL/GenBank/DDBJ whole genome shotgun (WGS) entry which is preliminary data.</text>
</comment>
<keyword evidence="4" id="KW-0238">DNA-binding</keyword>
<dbReference type="InterPro" id="IPR014284">
    <property type="entry name" value="RNA_pol_sigma-70_dom"/>
</dbReference>
<dbReference type="GO" id="GO:0006352">
    <property type="term" value="P:DNA-templated transcription initiation"/>
    <property type="evidence" value="ECO:0007669"/>
    <property type="project" value="InterPro"/>
</dbReference>
<protein>
    <submittedName>
        <fullName evidence="8">RNA polymerase subunit sigma</fullName>
    </submittedName>
</protein>
<dbReference type="Gene3D" id="1.10.10.10">
    <property type="entry name" value="Winged helix-like DNA-binding domain superfamily/Winged helix DNA-binding domain"/>
    <property type="match status" value="1"/>
</dbReference>
<sequence>MVKLRQTGLADIACDPAAFEAFYERHFDDVTKFLARRVIDPHSVADLTAEVFLAALDSAHTYRPGRGSEVAWLYGVARNTLLAERRRSVREQRANRKIAGRRLLDGDDIARLEERIDAEASARLAIDRMAELPDKERALLELVAIDGLSTAEAAQALGIRQGTARVRLHRARRSIQQVPGIMPAIGGTK</sequence>
<dbReference type="AlphaFoldDB" id="A0A2W2GJP0"/>
<accession>A0A2W2GJP0</accession>
<dbReference type="SUPFAM" id="SSF88946">
    <property type="entry name" value="Sigma2 domain of RNA polymerase sigma factors"/>
    <property type="match status" value="1"/>
</dbReference>
<dbReference type="Proteomes" id="UP000248544">
    <property type="component" value="Unassembled WGS sequence"/>
</dbReference>
<keyword evidence="2" id="KW-0805">Transcription regulation</keyword>
<keyword evidence="9" id="KW-1185">Reference proteome</keyword>
<evidence type="ECO:0000256" key="3">
    <source>
        <dbReference type="ARBA" id="ARBA00023082"/>
    </source>
</evidence>
<dbReference type="Gene3D" id="1.10.1740.10">
    <property type="match status" value="1"/>
</dbReference>
<dbReference type="CDD" id="cd06171">
    <property type="entry name" value="Sigma70_r4"/>
    <property type="match status" value="1"/>
</dbReference>
<evidence type="ECO:0000256" key="4">
    <source>
        <dbReference type="ARBA" id="ARBA00023125"/>
    </source>
</evidence>
<comment type="similarity">
    <text evidence="1">Belongs to the sigma-70 factor family. ECF subfamily.</text>
</comment>
<evidence type="ECO:0000259" key="7">
    <source>
        <dbReference type="Pfam" id="PF08281"/>
    </source>
</evidence>
<evidence type="ECO:0000256" key="1">
    <source>
        <dbReference type="ARBA" id="ARBA00010641"/>
    </source>
</evidence>
<dbReference type="InterPro" id="IPR036388">
    <property type="entry name" value="WH-like_DNA-bd_sf"/>
</dbReference>
<dbReference type="Pfam" id="PF08281">
    <property type="entry name" value="Sigma70_r4_2"/>
    <property type="match status" value="1"/>
</dbReference>
<feature type="domain" description="RNA polymerase sigma factor 70 region 4 type 2" evidence="7">
    <location>
        <begin position="127"/>
        <end position="174"/>
    </location>
</feature>
<evidence type="ECO:0000259" key="6">
    <source>
        <dbReference type="Pfam" id="PF04542"/>
    </source>
</evidence>
<dbReference type="SUPFAM" id="SSF88659">
    <property type="entry name" value="Sigma3 and sigma4 domains of RNA polymerase sigma factors"/>
    <property type="match status" value="1"/>
</dbReference>
<reference evidence="8 9" key="1">
    <citation type="submission" date="2018-01" db="EMBL/GenBank/DDBJ databases">
        <title>Draft genome sequence of Sphaerisporangium sp. 7K107.</title>
        <authorList>
            <person name="Sahin N."/>
            <person name="Saygin H."/>
            <person name="Ay H."/>
        </authorList>
    </citation>
    <scope>NUCLEOTIDE SEQUENCE [LARGE SCALE GENOMIC DNA]</scope>
    <source>
        <strain evidence="8 9">7K107</strain>
    </source>
</reference>
<dbReference type="Pfam" id="PF04542">
    <property type="entry name" value="Sigma70_r2"/>
    <property type="match status" value="1"/>
</dbReference>
<dbReference type="PANTHER" id="PTHR43133:SF8">
    <property type="entry name" value="RNA POLYMERASE SIGMA FACTOR HI_1459-RELATED"/>
    <property type="match status" value="1"/>
</dbReference>
<keyword evidence="5" id="KW-0804">Transcription</keyword>
<dbReference type="InterPro" id="IPR007627">
    <property type="entry name" value="RNA_pol_sigma70_r2"/>
</dbReference>
<dbReference type="PANTHER" id="PTHR43133">
    <property type="entry name" value="RNA POLYMERASE ECF-TYPE SIGMA FACTO"/>
    <property type="match status" value="1"/>
</dbReference>
<dbReference type="InterPro" id="IPR013325">
    <property type="entry name" value="RNA_pol_sigma_r2"/>
</dbReference>
<dbReference type="GO" id="GO:0016987">
    <property type="term" value="F:sigma factor activity"/>
    <property type="evidence" value="ECO:0007669"/>
    <property type="project" value="UniProtKB-KW"/>
</dbReference>
<feature type="domain" description="RNA polymerase sigma-70 region 2" evidence="6">
    <location>
        <begin position="22"/>
        <end position="90"/>
    </location>
</feature>
<dbReference type="GO" id="GO:0003677">
    <property type="term" value="F:DNA binding"/>
    <property type="evidence" value="ECO:0007669"/>
    <property type="project" value="UniProtKB-KW"/>
</dbReference>
<evidence type="ECO:0000256" key="2">
    <source>
        <dbReference type="ARBA" id="ARBA00023015"/>
    </source>
</evidence>
<dbReference type="EMBL" id="POUA01000082">
    <property type="protein sequence ID" value="PZG48103.1"/>
    <property type="molecule type" value="Genomic_DNA"/>
</dbReference>
<evidence type="ECO:0000256" key="5">
    <source>
        <dbReference type="ARBA" id="ARBA00023163"/>
    </source>
</evidence>
<dbReference type="NCBIfam" id="TIGR02937">
    <property type="entry name" value="sigma70-ECF"/>
    <property type="match status" value="1"/>
</dbReference>